<evidence type="ECO:0000256" key="2">
    <source>
        <dbReference type="ARBA" id="ARBA00004496"/>
    </source>
</evidence>
<dbReference type="FunFam" id="3.40.50.1820:FF:000276">
    <property type="entry name" value="Acyl-protein thioesterase 1"/>
    <property type="match status" value="1"/>
</dbReference>
<reference evidence="14" key="2">
    <citation type="submission" date="2022-06" db="UniProtKB">
        <authorList>
            <consortium name="EnsemblMetazoa"/>
        </authorList>
    </citation>
    <scope>IDENTIFICATION</scope>
    <source>
        <strain evidence="14">PS312</strain>
    </source>
</reference>
<dbReference type="Proteomes" id="UP000005239">
    <property type="component" value="Unassembled WGS sequence"/>
</dbReference>
<dbReference type="InterPro" id="IPR050565">
    <property type="entry name" value="LYPA1-2/EST-like"/>
</dbReference>
<evidence type="ECO:0000256" key="6">
    <source>
        <dbReference type="ARBA" id="ARBA00022490"/>
    </source>
</evidence>
<protein>
    <recommendedName>
        <fullName evidence="4">palmitoyl-protein hydrolase</fullName>
        <ecNumber evidence="4">3.1.2.22</ecNumber>
    </recommendedName>
    <alternativeName>
        <fullName evidence="12">Palmitoyl-protein hydrolase</fullName>
    </alternativeName>
</protein>
<dbReference type="Gene3D" id="3.40.50.1820">
    <property type="entry name" value="alpha/beta hydrolase"/>
    <property type="match status" value="1"/>
</dbReference>
<evidence type="ECO:0000313" key="14">
    <source>
        <dbReference type="EnsemblMetazoa" id="PPA05197.1"/>
    </source>
</evidence>
<dbReference type="Pfam" id="PF02230">
    <property type="entry name" value="Abhydrolase_2"/>
    <property type="match status" value="1"/>
</dbReference>
<dbReference type="InterPro" id="IPR003140">
    <property type="entry name" value="PLipase/COase/thioEstase"/>
</dbReference>
<evidence type="ECO:0000256" key="1">
    <source>
        <dbReference type="ARBA" id="ARBA00004123"/>
    </source>
</evidence>
<dbReference type="PANTHER" id="PTHR10655:SF68">
    <property type="entry name" value="PALMITOYL-PROTEIN HYDROLASE"/>
    <property type="match status" value="1"/>
</dbReference>
<keyword evidence="7" id="KW-0378">Hydrolase</keyword>
<dbReference type="PANTHER" id="PTHR10655">
    <property type="entry name" value="LYSOPHOSPHOLIPASE-RELATED"/>
    <property type="match status" value="1"/>
</dbReference>
<keyword evidence="10" id="KW-0539">Nucleus</keyword>
<keyword evidence="6" id="KW-0963">Cytoplasm</keyword>
<name>A0A2A6BV67_PRIPA</name>
<sequence length="382" mass="42463">MLIVLLPRSSYRLRFSGMQLELRHLGVLALCVLGTYVADAQGLQDPISHYIEGRLGNRRIFWCPSGYGYLAFCPQPTDWDNYTWCCTWPYLGSWKPSCCAFAIPTGAVVTLILASIVLLMMVIALSCWCCWCCPLYRRLLAALQPSPGRFATSSLQTPDRFCTAQRMPNPVVIEPTAEHKATVIWYHGLGDVGESWAEALRTIRHPNVKYICPTAGTRQISFQPMFPMTAWFDIHGLSMNSREDIEGIMTATKDAHKMIDAEIAAGIPSNKILVGGFSMGGALAINVGFRCKQKLGGVVALSGFLLRRTELPGTFNANRDTPYLFGHGTADEVVPYEWGQLTQQTLSKFCSNVSFKSYNGMGHSTCTEEMKELKNFIENLAK</sequence>
<organism evidence="14 15">
    <name type="scientific">Pristionchus pacificus</name>
    <name type="common">Parasitic nematode worm</name>
    <dbReference type="NCBI Taxonomy" id="54126"/>
    <lineage>
        <taxon>Eukaryota</taxon>
        <taxon>Metazoa</taxon>
        <taxon>Ecdysozoa</taxon>
        <taxon>Nematoda</taxon>
        <taxon>Chromadorea</taxon>
        <taxon>Rhabditida</taxon>
        <taxon>Rhabditina</taxon>
        <taxon>Diplogasteromorpha</taxon>
        <taxon>Diplogasteroidea</taxon>
        <taxon>Neodiplogasteridae</taxon>
        <taxon>Pristionchus</taxon>
    </lineage>
</organism>
<evidence type="ECO:0000256" key="4">
    <source>
        <dbReference type="ARBA" id="ARBA00012423"/>
    </source>
</evidence>
<keyword evidence="5" id="KW-0719">Serine esterase</keyword>
<dbReference type="GO" id="GO:0042997">
    <property type="term" value="P:negative regulation of Golgi to plasma membrane protein transport"/>
    <property type="evidence" value="ECO:0000318"/>
    <property type="project" value="GO_Central"/>
</dbReference>
<evidence type="ECO:0000256" key="11">
    <source>
        <dbReference type="ARBA" id="ARBA00029392"/>
    </source>
</evidence>
<comment type="subcellular location">
    <subcellularLocation>
        <location evidence="2">Cytoplasm</location>
    </subcellularLocation>
    <subcellularLocation>
        <location evidence="1">Nucleus</location>
    </subcellularLocation>
</comment>
<evidence type="ECO:0000256" key="7">
    <source>
        <dbReference type="ARBA" id="ARBA00022801"/>
    </source>
</evidence>
<accession>A0A8R1U7S7</accession>
<dbReference type="EC" id="3.1.2.22" evidence="4"/>
<keyword evidence="9" id="KW-0443">Lipid metabolism</keyword>
<comment type="function">
    <text evidence="11">Hydrolyzes fatty acids from S-acylated cysteine residues in proteins with a strong preference for palmitoylated G-alpha proteins over other acyl substrates. Mediates the deacylation of G-alpha proteins such as GPA1 in vivo, but has weak or no activity toward palmitoylated Ras proteins. Has weak lysophospholipase activity in vitro; however such activity may not exist in vivo.</text>
</comment>
<evidence type="ECO:0000256" key="13">
    <source>
        <dbReference type="ARBA" id="ARBA00047337"/>
    </source>
</evidence>
<comment type="similarity">
    <text evidence="3">Belongs to the AB hydrolase superfamily. AB hydrolase 2 family.</text>
</comment>
<evidence type="ECO:0000313" key="15">
    <source>
        <dbReference type="Proteomes" id="UP000005239"/>
    </source>
</evidence>
<reference evidence="15" key="1">
    <citation type="journal article" date="2008" name="Nat. Genet.">
        <title>The Pristionchus pacificus genome provides a unique perspective on nematode lifestyle and parasitism.</title>
        <authorList>
            <person name="Dieterich C."/>
            <person name="Clifton S.W."/>
            <person name="Schuster L.N."/>
            <person name="Chinwalla A."/>
            <person name="Delehaunty K."/>
            <person name="Dinkelacker I."/>
            <person name="Fulton L."/>
            <person name="Fulton R."/>
            <person name="Godfrey J."/>
            <person name="Minx P."/>
            <person name="Mitreva M."/>
            <person name="Roeseler W."/>
            <person name="Tian H."/>
            <person name="Witte H."/>
            <person name="Yang S.P."/>
            <person name="Wilson R.K."/>
            <person name="Sommer R.J."/>
        </authorList>
    </citation>
    <scope>NUCLEOTIDE SEQUENCE [LARGE SCALE GENOMIC DNA]</scope>
    <source>
        <strain evidence="15">PS312</strain>
    </source>
</reference>
<dbReference type="InterPro" id="IPR029058">
    <property type="entry name" value="AB_hydrolase_fold"/>
</dbReference>
<comment type="catalytic activity">
    <reaction evidence="13">
        <text>S-hexadecanoyl-L-cysteinyl-[protein] + H2O = L-cysteinyl-[protein] + hexadecanoate + H(+)</text>
        <dbReference type="Rhea" id="RHEA:19233"/>
        <dbReference type="Rhea" id="RHEA-COMP:10131"/>
        <dbReference type="Rhea" id="RHEA-COMP:11032"/>
        <dbReference type="ChEBI" id="CHEBI:7896"/>
        <dbReference type="ChEBI" id="CHEBI:15377"/>
        <dbReference type="ChEBI" id="CHEBI:15378"/>
        <dbReference type="ChEBI" id="CHEBI:29950"/>
        <dbReference type="ChEBI" id="CHEBI:74151"/>
        <dbReference type="EC" id="3.1.2.22"/>
    </reaction>
</comment>
<keyword evidence="8" id="KW-0276">Fatty acid metabolism</keyword>
<accession>A0A2A6BV67</accession>
<dbReference type="SUPFAM" id="SSF53474">
    <property type="entry name" value="alpha/beta-Hydrolases"/>
    <property type="match status" value="1"/>
</dbReference>
<evidence type="ECO:0000256" key="3">
    <source>
        <dbReference type="ARBA" id="ARBA00006499"/>
    </source>
</evidence>
<dbReference type="GO" id="GO:0052689">
    <property type="term" value="F:carboxylic ester hydrolase activity"/>
    <property type="evidence" value="ECO:0007669"/>
    <property type="project" value="UniProtKB-KW"/>
</dbReference>
<evidence type="ECO:0000256" key="9">
    <source>
        <dbReference type="ARBA" id="ARBA00023098"/>
    </source>
</evidence>
<evidence type="ECO:0000256" key="10">
    <source>
        <dbReference type="ARBA" id="ARBA00023242"/>
    </source>
</evidence>
<dbReference type="GO" id="GO:0005634">
    <property type="term" value="C:nucleus"/>
    <property type="evidence" value="ECO:0007669"/>
    <property type="project" value="UniProtKB-SubCell"/>
</dbReference>
<evidence type="ECO:0000256" key="8">
    <source>
        <dbReference type="ARBA" id="ARBA00022832"/>
    </source>
</evidence>
<dbReference type="GO" id="GO:0005737">
    <property type="term" value="C:cytoplasm"/>
    <property type="evidence" value="ECO:0000318"/>
    <property type="project" value="GO_Central"/>
</dbReference>
<evidence type="ECO:0000256" key="5">
    <source>
        <dbReference type="ARBA" id="ARBA00022487"/>
    </source>
</evidence>
<dbReference type="EnsemblMetazoa" id="PPA05197.1">
    <property type="protein sequence ID" value="PPA05197.1"/>
    <property type="gene ID" value="WBGene00094751"/>
</dbReference>
<dbReference type="AlphaFoldDB" id="A0A2A6BV67"/>
<dbReference type="GO" id="GO:0008474">
    <property type="term" value="F:palmitoyl-(protein) hydrolase activity"/>
    <property type="evidence" value="ECO:0000318"/>
    <property type="project" value="GO_Central"/>
</dbReference>
<keyword evidence="15" id="KW-1185">Reference proteome</keyword>
<proteinExistence type="inferred from homology"/>
<dbReference type="GO" id="GO:0006631">
    <property type="term" value="P:fatty acid metabolic process"/>
    <property type="evidence" value="ECO:0007669"/>
    <property type="project" value="UniProtKB-KW"/>
</dbReference>
<evidence type="ECO:0000256" key="12">
    <source>
        <dbReference type="ARBA" id="ARBA00031195"/>
    </source>
</evidence>
<gene>
    <name evidence="14" type="primary">WBGene00094751</name>
</gene>